<dbReference type="GeneID" id="76631126"/>
<dbReference type="InterPro" id="IPR050832">
    <property type="entry name" value="Bact_Acetyltransf"/>
</dbReference>
<sequence>MDDVPLDEEVEFRLDRLESDTYQAWVAAEGEPTDESLAELSRELVGFVTAEVDSCPPVFDRPDRLKIGDFYVQESRRGDGLADDLLDRVAEHAREVGIPELSLDVDADNERAMGFYQKVGFEPHRHYMTVPTETL</sequence>
<gene>
    <name evidence="4" type="ORF">ACFQQG_13735</name>
</gene>
<dbReference type="InterPro" id="IPR016181">
    <property type="entry name" value="Acyl_CoA_acyltransferase"/>
</dbReference>
<accession>A0ABD5W0Q8</accession>
<protein>
    <submittedName>
        <fullName evidence="4">GNAT family N-acetyltransferase</fullName>
        <ecNumber evidence="4">2.3.1.-</ecNumber>
    </submittedName>
</protein>
<dbReference type="EC" id="2.3.1.-" evidence="4"/>
<evidence type="ECO:0000259" key="3">
    <source>
        <dbReference type="PROSITE" id="PS51186"/>
    </source>
</evidence>
<evidence type="ECO:0000313" key="5">
    <source>
        <dbReference type="Proteomes" id="UP001596445"/>
    </source>
</evidence>
<dbReference type="EMBL" id="JBHSZI010000001">
    <property type="protein sequence ID" value="MFC7059046.1"/>
    <property type="molecule type" value="Genomic_DNA"/>
</dbReference>
<dbReference type="Gene3D" id="3.40.630.30">
    <property type="match status" value="1"/>
</dbReference>
<reference evidence="4 5" key="1">
    <citation type="journal article" date="2019" name="Int. J. Syst. Evol. Microbiol.">
        <title>The Global Catalogue of Microorganisms (GCM) 10K type strain sequencing project: providing services to taxonomists for standard genome sequencing and annotation.</title>
        <authorList>
            <consortium name="The Broad Institute Genomics Platform"/>
            <consortium name="The Broad Institute Genome Sequencing Center for Infectious Disease"/>
            <person name="Wu L."/>
            <person name="Ma J."/>
        </authorList>
    </citation>
    <scope>NUCLEOTIDE SEQUENCE [LARGE SCALE GENOMIC DNA]</scope>
    <source>
        <strain evidence="4 5">JCM 30072</strain>
    </source>
</reference>
<name>A0ABD5W0Q8_9EURY</name>
<dbReference type="CDD" id="cd04301">
    <property type="entry name" value="NAT_SF"/>
    <property type="match status" value="1"/>
</dbReference>
<keyword evidence="1 4" id="KW-0808">Transferase</keyword>
<dbReference type="PANTHER" id="PTHR43877">
    <property type="entry name" value="AMINOALKYLPHOSPHONATE N-ACETYLTRANSFERASE-RELATED-RELATED"/>
    <property type="match status" value="1"/>
</dbReference>
<evidence type="ECO:0000256" key="2">
    <source>
        <dbReference type="ARBA" id="ARBA00023315"/>
    </source>
</evidence>
<dbReference type="AlphaFoldDB" id="A0ABD5W0Q8"/>
<feature type="domain" description="N-acetyltransferase" evidence="3">
    <location>
        <begin position="1"/>
        <end position="135"/>
    </location>
</feature>
<evidence type="ECO:0000313" key="4">
    <source>
        <dbReference type="EMBL" id="MFC7059046.1"/>
    </source>
</evidence>
<organism evidence="4 5">
    <name type="scientific">Halovenus salina</name>
    <dbReference type="NCBI Taxonomy" id="1510225"/>
    <lineage>
        <taxon>Archaea</taxon>
        <taxon>Methanobacteriati</taxon>
        <taxon>Methanobacteriota</taxon>
        <taxon>Stenosarchaea group</taxon>
        <taxon>Halobacteria</taxon>
        <taxon>Halobacteriales</taxon>
        <taxon>Haloarculaceae</taxon>
        <taxon>Halovenus</taxon>
    </lineage>
</organism>
<dbReference type="Proteomes" id="UP001596445">
    <property type="component" value="Unassembled WGS sequence"/>
</dbReference>
<keyword evidence="5" id="KW-1185">Reference proteome</keyword>
<evidence type="ECO:0000256" key="1">
    <source>
        <dbReference type="ARBA" id="ARBA00022679"/>
    </source>
</evidence>
<dbReference type="GO" id="GO:0016746">
    <property type="term" value="F:acyltransferase activity"/>
    <property type="evidence" value="ECO:0007669"/>
    <property type="project" value="UniProtKB-KW"/>
</dbReference>
<dbReference type="RefSeq" id="WP_267161771.1">
    <property type="nucleotide sequence ID" value="NZ_CP112972.1"/>
</dbReference>
<keyword evidence="2 4" id="KW-0012">Acyltransferase</keyword>
<comment type="caution">
    <text evidence="4">The sequence shown here is derived from an EMBL/GenBank/DDBJ whole genome shotgun (WGS) entry which is preliminary data.</text>
</comment>
<dbReference type="SUPFAM" id="SSF55729">
    <property type="entry name" value="Acyl-CoA N-acyltransferases (Nat)"/>
    <property type="match status" value="1"/>
</dbReference>
<dbReference type="InterPro" id="IPR000182">
    <property type="entry name" value="GNAT_dom"/>
</dbReference>
<dbReference type="Pfam" id="PF00583">
    <property type="entry name" value="Acetyltransf_1"/>
    <property type="match status" value="1"/>
</dbReference>
<dbReference type="PROSITE" id="PS51186">
    <property type="entry name" value="GNAT"/>
    <property type="match status" value="1"/>
</dbReference>
<proteinExistence type="predicted"/>